<evidence type="ECO:0000256" key="1">
    <source>
        <dbReference type="SAM" id="MobiDB-lite"/>
    </source>
</evidence>
<feature type="compositionally biased region" description="Basic residues" evidence="1">
    <location>
        <begin position="11"/>
        <end position="20"/>
    </location>
</feature>
<dbReference type="AlphaFoldDB" id="A0A4D6MG15"/>
<dbReference type="EMBL" id="CP039351">
    <property type="protein sequence ID" value="QCE00373.1"/>
    <property type="molecule type" value="Genomic_DNA"/>
</dbReference>
<keyword evidence="3" id="KW-1185">Reference proteome</keyword>
<name>A0A4D6MG15_VIGUN</name>
<protein>
    <submittedName>
        <fullName evidence="2">Uncharacterized protein</fullName>
    </submittedName>
</protein>
<sequence>MAMSQEDVLKRARQLKKRKISSVGAGSSIPPPHTEVHERFSEPKVEPLIRKSKLSRGKKVVETTS</sequence>
<feature type="compositionally biased region" description="Basic and acidic residues" evidence="1">
    <location>
        <begin position="34"/>
        <end position="49"/>
    </location>
</feature>
<organism evidence="2 3">
    <name type="scientific">Vigna unguiculata</name>
    <name type="common">Cowpea</name>
    <dbReference type="NCBI Taxonomy" id="3917"/>
    <lineage>
        <taxon>Eukaryota</taxon>
        <taxon>Viridiplantae</taxon>
        <taxon>Streptophyta</taxon>
        <taxon>Embryophyta</taxon>
        <taxon>Tracheophyta</taxon>
        <taxon>Spermatophyta</taxon>
        <taxon>Magnoliopsida</taxon>
        <taxon>eudicotyledons</taxon>
        <taxon>Gunneridae</taxon>
        <taxon>Pentapetalae</taxon>
        <taxon>rosids</taxon>
        <taxon>fabids</taxon>
        <taxon>Fabales</taxon>
        <taxon>Fabaceae</taxon>
        <taxon>Papilionoideae</taxon>
        <taxon>50 kb inversion clade</taxon>
        <taxon>NPAAA clade</taxon>
        <taxon>indigoferoid/millettioid clade</taxon>
        <taxon>Phaseoleae</taxon>
        <taxon>Vigna</taxon>
    </lineage>
</organism>
<gene>
    <name evidence="2" type="ORF">DEO72_LG7g1663</name>
</gene>
<evidence type="ECO:0000313" key="3">
    <source>
        <dbReference type="Proteomes" id="UP000501690"/>
    </source>
</evidence>
<reference evidence="2 3" key="1">
    <citation type="submission" date="2019-04" db="EMBL/GenBank/DDBJ databases">
        <title>An improved genome assembly and genetic linkage map for asparagus bean, Vigna unguiculata ssp. sesquipedialis.</title>
        <authorList>
            <person name="Xia Q."/>
            <person name="Zhang R."/>
            <person name="Dong Y."/>
        </authorList>
    </citation>
    <scope>NUCLEOTIDE SEQUENCE [LARGE SCALE GENOMIC DNA]</scope>
    <source>
        <tissue evidence="2">Leaf</tissue>
    </source>
</reference>
<feature type="region of interest" description="Disordered" evidence="1">
    <location>
        <begin position="1"/>
        <end position="65"/>
    </location>
</feature>
<accession>A0A4D6MG15</accession>
<dbReference type="Proteomes" id="UP000501690">
    <property type="component" value="Linkage Group LG7"/>
</dbReference>
<evidence type="ECO:0000313" key="2">
    <source>
        <dbReference type="EMBL" id="QCE00373.1"/>
    </source>
</evidence>
<proteinExistence type="predicted"/>